<evidence type="ECO:0000256" key="1">
    <source>
        <dbReference type="SAM" id="SignalP"/>
    </source>
</evidence>
<reference evidence="2 3" key="1">
    <citation type="submission" date="2024-03" db="EMBL/GenBank/DDBJ databases">
        <title>A high-quality draft genome sequence of Diaporthe vaccinii, a causative agent of upright dieback and viscid rot disease in cranberry plants.</title>
        <authorList>
            <person name="Sarrasin M."/>
            <person name="Lang B.F."/>
            <person name="Burger G."/>
        </authorList>
    </citation>
    <scope>NUCLEOTIDE SEQUENCE [LARGE SCALE GENOMIC DNA]</scope>
    <source>
        <strain evidence="2 3">IS7</strain>
    </source>
</reference>
<organism evidence="2 3">
    <name type="scientific">Diaporthe vaccinii</name>
    <dbReference type="NCBI Taxonomy" id="105482"/>
    <lineage>
        <taxon>Eukaryota</taxon>
        <taxon>Fungi</taxon>
        <taxon>Dikarya</taxon>
        <taxon>Ascomycota</taxon>
        <taxon>Pezizomycotina</taxon>
        <taxon>Sordariomycetes</taxon>
        <taxon>Sordariomycetidae</taxon>
        <taxon>Diaporthales</taxon>
        <taxon>Diaporthaceae</taxon>
        <taxon>Diaporthe</taxon>
        <taxon>Diaporthe eres species complex</taxon>
    </lineage>
</organism>
<protein>
    <submittedName>
        <fullName evidence="2">Uncharacterized protein</fullName>
    </submittedName>
</protein>
<gene>
    <name evidence="2" type="ORF">FJTKL_12371</name>
</gene>
<comment type="caution">
    <text evidence="2">The sequence shown here is derived from an EMBL/GenBank/DDBJ whole genome shotgun (WGS) entry which is preliminary data.</text>
</comment>
<dbReference type="EMBL" id="JBAWTH010000064">
    <property type="protein sequence ID" value="KAL2280658.1"/>
    <property type="molecule type" value="Genomic_DNA"/>
</dbReference>
<keyword evidence="1" id="KW-0732">Signal</keyword>
<proteinExistence type="predicted"/>
<feature type="chain" id="PRO_5046185511" evidence="1">
    <location>
        <begin position="22"/>
        <end position="244"/>
    </location>
</feature>
<dbReference type="Proteomes" id="UP001600888">
    <property type="component" value="Unassembled WGS sequence"/>
</dbReference>
<feature type="signal peptide" evidence="1">
    <location>
        <begin position="1"/>
        <end position="21"/>
    </location>
</feature>
<evidence type="ECO:0000313" key="3">
    <source>
        <dbReference type="Proteomes" id="UP001600888"/>
    </source>
</evidence>
<evidence type="ECO:0000313" key="2">
    <source>
        <dbReference type="EMBL" id="KAL2280658.1"/>
    </source>
</evidence>
<accession>A0ABR4EDX9</accession>
<sequence>MQSTQMFMTAILVAILSLVGASPTINGSIIASTLTLNGATVTINDSIITSTLTVIGASTSISDSIITSTLSVVGPSAAIDDNLIASALNLTDGGASTTASTTTSTTASTSASIILNPTPFSNPNNTSGCNPCYCEGETWDDLGTWGATSWALQNSGIVRVTYIPGGYHVNENIRVGDHCFVLEIGVDTGNSGGMTPSSITDLVSAAHNACSHGGLWPLNFVAWDGDIIGRGWLKADPQGNSDCS</sequence>
<keyword evidence="3" id="KW-1185">Reference proteome</keyword>
<name>A0ABR4EDX9_9PEZI</name>